<dbReference type="PROSITE" id="PS51257">
    <property type="entry name" value="PROKAR_LIPOPROTEIN"/>
    <property type="match status" value="1"/>
</dbReference>
<evidence type="ECO:0000313" key="1">
    <source>
        <dbReference type="EMBL" id="VAX33016.1"/>
    </source>
</evidence>
<name>A0A3B1CR17_9ZZZZ</name>
<sequence>MAHVVSRITVLILVLSLFVSCAVNPVTGRRELMFVSESQEVKIGREAAPSLNWSYGGEFHDAALNRYLGGVVKRIWQVSERPNLPFRFVVQNTSLPNAFALPGYVAITRG</sequence>
<dbReference type="AlphaFoldDB" id="A0A3B1CR17"/>
<reference evidence="1" key="1">
    <citation type="submission" date="2018-06" db="EMBL/GenBank/DDBJ databases">
        <authorList>
            <person name="Zhirakovskaya E."/>
        </authorList>
    </citation>
    <scope>NUCLEOTIDE SEQUENCE</scope>
</reference>
<gene>
    <name evidence="1" type="ORF">MNBD_NITROSPIRAE03-2062</name>
</gene>
<dbReference type="EMBL" id="UOGI01000159">
    <property type="protein sequence ID" value="VAX33016.1"/>
    <property type="molecule type" value="Genomic_DNA"/>
</dbReference>
<accession>A0A3B1CR17</accession>
<protein>
    <submittedName>
        <fullName evidence="1">Uncharacterized protein</fullName>
    </submittedName>
</protein>
<feature type="non-terminal residue" evidence="1">
    <location>
        <position position="110"/>
    </location>
</feature>
<proteinExistence type="predicted"/>
<organism evidence="1">
    <name type="scientific">hydrothermal vent metagenome</name>
    <dbReference type="NCBI Taxonomy" id="652676"/>
    <lineage>
        <taxon>unclassified sequences</taxon>
        <taxon>metagenomes</taxon>
        <taxon>ecological metagenomes</taxon>
    </lineage>
</organism>